<feature type="compositionally biased region" description="Acidic residues" evidence="9">
    <location>
        <begin position="303"/>
        <end position="313"/>
    </location>
</feature>
<evidence type="ECO:0000256" key="4">
    <source>
        <dbReference type="ARBA" id="ARBA00022679"/>
    </source>
</evidence>
<comment type="caution">
    <text evidence="12">The sequence shown here is derived from an EMBL/GenBank/DDBJ whole genome shotgun (WGS) entry which is preliminary data.</text>
</comment>
<evidence type="ECO:0000256" key="1">
    <source>
        <dbReference type="ARBA" id="ARBA00004123"/>
    </source>
</evidence>
<dbReference type="InterPro" id="IPR018117">
    <property type="entry name" value="C5_DNA_meth_AS"/>
</dbReference>
<evidence type="ECO:0000259" key="11">
    <source>
        <dbReference type="PROSITE" id="PS51680"/>
    </source>
</evidence>
<feature type="region of interest" description="Disordered" evidence="9">
    <location>
        <begin position="202"/>
        <end position="235"/>
    </location>
</feature>
<keyword evidence="13" id="KW-1185">Reference proteome</keyword>
<dbReference type="GO" id="GO:0005634">
    <property type="term" value="C:nucleus"/>
    <property type="evidence" value="ECO:0007669"/>
    <property type="project" value="UniProtKB-SubCell"/>
</dbReference>
<feature type="compositionally biased region" description="Basic and acidic residues" evidence="9">
    <location>
        <begin position="219"/>
        <end position="234"/>
    </location>
</feature>
<keyword evidence="7" id="KW-0238">DNA-binding</keyword>
<evidence type="ECO:0000313" key="12">
    <source>
        <dbReference type="EMBL" id="KAL2643084.1"/>
    </source>
</evidence>
<feature type="region of interest" description="Disordered" evidence="9">
    <location>
        <begin position="303"/>
        <end position="327"/>
    </location>
</feature>
<dbReference type="AlphaFoldDB" id="A0ABD1Z844"/>
<reference evidence="12 13" key="1">
    <citation type="submission" date="2024-09" db="EMBL/GenBank/DDBJ databases">
        <title>Chromosome-scale assembly of Riccia fluitans.</title>
        <authorList>
            <person name="Paukszto L."/>
            <person name="Sawicki J."/>
            <person name="Karawczyk K."/>
            <person name="Piernik-Szablinska J."/>
            <person name="Szczecinska M."/>
            <person name="Mazdziarz M."/>
        </authorList>
    </citation>
    <scope>NUCLEOTIDE SEQUENCE [LARGE SCALE GENOMIC DNA]</scope>
    <source>
        <strain evidence="12">Rf_01</strain>
        <tissue evidence="12">Aerial parts of the thallus</tissue>
    </source>
</reference>
<evidence type="ECO:0000313" key="13">
    <source>
        <dbReference type="Proteomes" id="UP001605036"/>
    </source>
</evidence>
<feature type="domain" description="SAM-dependent MTase DRM-type" evidence="11">
    <location>
        <begin position="462"/>
        <end position="793"/>
    </location>
</feature>
<comment type="subcellular location">
    <subcellularLocation>
        <location evidence="1">Nucleus</location>
    </subcellularLocation>
</comment>
<protein>
    <recommendedName>
        <fullName evidence="2">DNA (cytosine-5-)-methyltransferase</fullName>
        <ecNumber evidence="2">2.1.1.37</ecNumber>
    </recommendedName>
</protein>
<evidence type="ECO:0000256" key="6">
    <source>
        <dbReference type="ARBA" id="ARBA00022737"/>
    </source>
</evidence>
<dbReference type="GO" id="GO:0032259">
    <property type="term" value="P:methylation"/>
    <property type="evidence" value="ECO:0007669"/>
    <property type="project" value="UniProtKB-KW"/>
</dbReference>
<dbReference type="InterPro" id="IPR050390">
    <property type="entry name" value="C5-Methyltransferase"/>
</dbReference>
<keyword evidence="4" id="KW-0808">Transferase</keyword>
<evidence type="ECO:0000256" key="5">
    <source>
        <dbReference type="ARBA" id="ARBA00022691"/>
    </source>
</evidence>
<feature type="region of interest" description="Disordered" evidence="9">
    <location>
        <begin position="406"/>
        <end position="427"/>
    </location>
</feature>
<dbReference type="InterPro" id="IPR029063">
    <property type="entry name" value="SAM-dependent_MTases_sf"/>
</dbReference>
<evidence type="ECO:0000256" key="2">
    <source>
        <dbReference type="ARBA" id="ARBA00011975"/>
    </source>
</evidence>
<dbReference type="PROSITE" id="PS51680">
    <property type="entry name" value="SAM_MT_DRM"/>
    <property type="match status" value="1"/>
</dbReference>
<keyword evidence="3" id="KW-0489">Methyltransferase</keyword>
<dbReference type="GO" id="GO:0003677">
    <property type="term" value="F:DNA binding"/>
    <property type="evidence" value="ECO:0007669"/>
    <property type="project" value="UniProtKB-KW"/>
</dbReference>
<evidence type="ECO:0000256" key="8">
    <source>
        <dbReference type="ARBA" id="ARBA00023242"/>
    </source>
</evidence>
<proteinExistence type="predicted"/>
<dbReference type="InterPro" id="IPR015940">
    <property type="entry name" value="UBA"/>
</dbReference>
<gene>
    <name evidence="12" type="ORF">R1flu_010671</name>
</gene>
<dbReference type="PANTHER" id="PTHR23068">
    <property type="entry name" value="DNA CYTOSINE-5- -METHYLTRANSFERASE 3-RELATED"/>
    <property type="match status" value="1"/>
</dbReference>
<evidence type="ECO:0000256" key="9">
    <source>
        <dbReference type="SAM" id="MobiDB-lite"/>
    </source>
</evidence>
<evidence type="ECO:0000256" key="3">
    <source>
        <dbReference type="ARBA" id="ARBA00022603"/>
    </source>
</evidence>
<dbReference type="PANTHER" id="PTHR23068:SF25">
    <property type="entry name" value="DNA (CYTOSINE-5)-METHYLTRANSFERASE DRM2"/>
    <property type="match status" value="1"/>
</dbReference>
<evidence type="ECO:0000259" key="10">
    <source>
        <dbReference type="PROSITE" id="PS50030"/>
    </source>
</evidence>
<feature type="domain" description="UBA" evidence="10">
    <location>
        <begin position="105"/>
        <end position="147"/>
    </location>
</feature>
<keyword evidence="6" id="KW-0677">Repeat</keyword>
<sequence>MNGSAWSRFILAFDEKLYTFGQAKKLKVDSLAYCGTLMLFGSRSSFKQIPALEKNLGQTRTVKLGSRSLRSSYLAKMIIRRVESQTESSLDSEEEDNMDVSGFVDSDTDCILAEFFEMGFSVDETMAAIRETGSADRNELVEHLLKSQNTSTLAAGEMEAAVDRMTCVPQDVFVSVKQELDDDNYSSPFKPSYAVRIEPGLSPASTSSVSVDGPTGISDRLEGGKTPEKTETSKTSKKCPLLRRLLEMGCRSDVAETAYEIYADLLSAMAFIRSAGSDPAYGSEEEKLDLMCDYIAAVNLNEEDDDPEAEDQDENRGSETPLTDEDDEIEEYIRSRDCQALVVSNPPPAVNKRKNRIISFPELHQHEEEYIPGGYYKYIREPDPYLEELFQDDLEKQEGMALFAVKRRKTSEDSSSSSTSGKMVRKRPQVAKSLVGPVVRRIRVPSYKDMKGYGVPGTPIIHRKLPERHLEGPPYFYFENVASMPGDEWDTISRHLYDIEPEFVNSYHFTACKRPRGYIHNLPVEGRFEVQPRAPRTITELVPYTTRYWPTWDQRTTFNCICTYSPTESTIKPVAKLLEDKNSEKDSPSQIRRQILDVVRMHNLVWIGPQQLAKPKVEELEVCMGFDKDHTRPILSSNDQVKGLGNAFQVHTVGYHLSVLKGIFPEGVNILSLFSGIGGAEVALHKLGIKINVAVCVEIDVKARRVIEHWWKITNQTGRLITQYADVNELDYDTLQQLMKEVGGFDLLIGGSPCSNLSAKNRFTRMGLGGKASIAFFEYARILKDVRAFGIQHRHRCFHM</sequence>
<dbReference type="GO" id="GO:0003886">
    <property type="term" value="F:DNA (cytosine-5-)-methyltransferase activity"/>
    <property type="evidence" value="ECO:0007669"/>
    <property type="project" value="UniProtKB-EC"/>
</dbReference>
<dbReference type="Proteomes" id="UP001605036">
    <property type="component" value="Unassembled WGS sequence"/>
</dbReference>
<keyword evidence="5" id="KW-0949">S-adenosyl-L-methionine</keyword>
<dbReference type="Gene3D" id="3.40.50.150">
    <property type="entry name" value="Vaccinia Virus protein VP39"/>
    <property type="match status" value="2"/>
</dbReference>
<dbReference type="Pfam" id="PF00145">
    <property type="entry name" value="DNA_methylase"/>
    <property type="match status" value="1"/>
</dbReference>
<name>A0ABD1Z844_9MARC</name>
<dbReference type="SUPFAM" id="SSF53335">
    <property type="entry name" value="S-adenosyl-L-methionine-dependent methyltransferases"/>
    <property type="match status" value="2"/>
</dbReference>
<dbReference type="EC" id="2.1.1.37" evidence="2"/>
<organism evidence="12 13">
    <name type="scientific">Riccia fluitans</name>
    <dbReference type="NCBI Taxonomy" id="41844"/>
    <lineage>
        <taxon>Eukaryota</taxon>
        <taxon>Viridiplantae</taxon>
        <taxon>Streptophyta</taxon>
        <taxon>Embryophyta</taxon>
        <taxon>Marchantiophyta</taxon>
        <taxon>Marchantiopsida</taxon>
        <taxon>Marchantiidae</taxon>
        <taxon>Marchantiales</taxon>
        <taxon>Ricciaceae</taxon>
        <taxon>Riccia</taxon>
    </lineage>
</organism>
<accession>A0ABD1Z844</accession>
<dbReference type="PROSITE" id="PS50030">
    <property type="entry name" value="UBA"/>
    <property type="match status" value="1"/>
</dbReference>
<evidence type="ECO:0000256" key="7">
    <source>
        <dbReference type="ARBA" id="ARBA00023125"/>
    </source>
</evidence>
<dbReference type="EMBL" id="JBHFFA010000002">
    <property type="protein sequence ID" value="KAL2643084.1"/>
    <property type="molecule type" value="Genomic_DNA"/>
</dbReference>
<dbReference type="InterPro" id="IPR030380">
    <property type="entry name" value="SAM_MeTfrase_DRM"/>
</dbReference>
<dbReference type="InterPro" id="IPR001525">
    <property type="entry name" value="C5_MeTfrase"/>
</dbReference>
<dbReference type="PROSITE" id="PS00094">
    <property type="entry name" value="C5_MTASE_1"/>
    <property type="match status" value="1"/>
</dbReference>
<keyword evidence="8" id="KW-0539">Nucleus</keyword>